<dbReference type="Pfam" id="PF13056">
    <property type="entry name" value="DUF3918"/>
    <property type="match status" value="1"/>
</dbReference>
<accession>A0A562QHR3</accession>
<dbReference type="InterPro" id="IPR025029">
    <property type="entry name" value="DUF3918"/>
</dbReference>
<dbReference type="EMBL" id="VLKZ01000005">
    <property type="protein sequence ID" value="TWI56298.1"/>
    <property type="molecule type" value="Genomic_DNA"/>
</dbReference>
<comment type="caution">
    <text evidence="1">The sequence shown here is derived from an EMBL/GenBank/DDBJ whole genome shotgun (WGS) entry which is preliminary data.</text>
</comment>
<name>A0A562QHR3_9BACI</name>
<dbReference type="OrthoDB" id="2909154at2"/>
<dbReference type="AlphaFoldDB" id="A0A562QHR3"/>
<dbReference type="Proteomes" id="UP000315711">
    <property type="component" value="Unassembled WGS sequence"/>
</dbReference>
<evidence type="ECO:0000313" key="1">
    <source>
        <dbReference type="EMBL" id="TWI56298.1"/>
    </source>
</evidence>
<organism evidence="1 2">
    <name type="scientific">Halalkalibacter nanhaiisediminis</name>
    <dbReference type="NCBI Taxonomy" id="688079"/>
    <lineage>
        <taxon>Bacteria</taxon>
        <taxon>Bacillati</taxon>
        <taxon>Bacillota</taxon>
        <taxon>Bacilli</taxon>
        <taxon>Bacillales</taxon>
        <taxon>Bacillaceae</taxon>
        <taxon>Halalkalibacter</taxon>
    </lineage>
</organism>
<gene>
    <name evidence="1" type="ORF">IQ10_02191</name>
</gene>
<reference evidence="1 2" key="1">
    <citation type="journal article" date="2015" name="Stand. Genomic Sci.">
        <title>Genomic Encyclopedia of Bacterial and Archaeal Type Strains, Phase III: the genomes of soil and plant-associated and newly described type strains.</title>
        <authorList>
            <person name="Whitman W.B."/>
            <person name="Woyke T."/>
            <person name="Klenk H.P."/>
            <person name="Zhou Y."/>
            <person name="Lilburn T.G."/>
            <person name="Beck B.J."/>
            <person name="De Vos P."/>
            <person name="Vandamme P."/>
            <person name="Eisen J.A."/>
            <person name="Garrity G."/>
            <person name="Hugenholtz P."/>
            <person name="Kyrpides N.C."/>
        </authorList>
    </citation>
    <scope>NUCLEOTIDE SEQUENCE [LARGE SCALE GENOMIC DNA]</scope>
    <source>
        <strain evidence="1 2">CGMCC 1.10116</strain>
    </source>
</reference>
<keyword evidence="2" id="KW-1185">Reference proteome</keyword>
<dbReference type="RefSeq" id="WP_144450496.1">
    <property type="nucleotide sequence ID" value="NZ_VLKZ01000005.1"/>
</dbReference>
<protein>
    <submittedName>
        <fullName evidence="1">Uncharacterized protein DUF3918</fullName>
    </submittedName>
</protein>
<sequence>MRRAVTSLVAMGIGAAAYSLSDRRTKKRFDSFIEPITQLNVNRFINRKSWRRMRKLITKVIS</sequence>
<evidence type="ECO:0000313" key="2">
    <source>
        <dbReference type="Proteomes" id="UP000315711"/>
    </source>
</evidence>
<proteinExistence type="predicted"/>